<reference evidence="1" key="2">
    <citation type="journal article" date="2014" name="ISME J.">
        <title>Microbial stratification in low pH oxic and suboxic macroscopic growths along an acid mine drainage.</title>
        <authorList>
            <person name="Mendez-Garcia C."/>
            <person name="Mesa V."/>
            <person name="Sprenger R.R."/>
            <person name="Richter M."/>
            <person name="Diez M.S."/>
            <person name="Solano J."/>
            <person name="Bargiela R."/>
            <person name="Golyshina O.V."/>
            <person name="Manteca A."/>
            <person name="Ramos J.L."/>
            <person name="Gallego J.R."/>
            <person name="Llorente I."/>
            <person name="Martins Dos Santos V.A."/>
            <person name="Jensen O.N."/>
            <person name="Pelaez A.I."/>
            <person name="Sanchez J."/>
            <person name="Ferrer M."/>
        </authorList>
    </citation>
    <scope>NUCLEOTIDE SEQUENCE</scope>
</reference>
<dbReference type="PANTHER" id="PTHR36154:SF1">
    <property type="entry name" value="DNA-BINDING TRANSCRIPTIONAL ACTIVATOR ALPA"/>
    <property type="match status" value="1"/>
</dbReference>
<dbReference type="PANTHER" id="PTHR36154">
    <property type="entry name" value="DNA-BINDING TRANSCRIPTIONAL ACTIVATOR ALPA"/>
    <property type="match status" value="1"/>
</dbReference>
<dbReference type="Pfam" id="PF05930">
    <property type="entry name" value="Phage_AlpA"/>
    <property type="match status" value="1"/>
</dbReference>
<dbReference type="EMBL" id="AUZY01009528">
    <property type="protein sequence ID" value="EQD41769.1"/>
    <property type="molecule type" value="Genomic_DNA"/>
</dbReference>
<dbReference type="Gene3D" id="1.10.238.160">
    <property type="match status" value="1"/>
</dbReference>
<dbReference type="InterPro" id="IPR052931">
    <property type="entry name" value="Prophage_regulatory_activator"/>
</dbReference>
<dbReference type="AlphaFoldDB" id="T1ALZ8"/>
<dbReference type="InterPro" id="IPR010260">
    <property type="entry name" value="AlpA"/>
</dbReference>
<name>T1ALZ8_9ZZZZ</name>
<proteinExistence type="predicted"/>
<comment type="caution">
    <text evidence="1">The sequence shown here is derived from an EMBL/GenBank/DDBJ whole genome shotgun (WGS) entry which is preliminary data.</text>
</comment>
<accession>T1ALZ8</accession>
<evidence type="ECO:0000313" key="1">
    <source>
        <dbReference type="EMBL" id="EQD41769.1"/>
    </source>
</evidence>
<gene>
    <name evidence="1" type="ORF">B1B_14386</name>
</gene>
<organism evidence="1">
    <name type="scientific">mine drainage metagenome</name>
    <dbReference type="NCBI Taxonomy" id="410659"/>
    <lineage>
        <taxon>unclassified sequences</taxon>
        <taxon>metagenomes</taxon>
        <taxon>ecological metagenomes</taxon>
    </lineage>
</organism>
<sequence length="90" mass="9905">MLGSRRVRPAPEPSKMLDQINTTAPLHLLRLPQVIERTALGRSTLYDRIAAGTFPAPVPLTATARAWRSDEVDAWIEARTAERDARDGAA</sequence>
<protein>
    <submittedName>
        <fullName evidence="1">Prophage CP4-57 regulatory</fullName>
    </submittedName>
</protein>
<reference evidence="1" key="1">
    <citation type="submission" date="2013-08" db="EMBL/GenBank/DDBJ databases">
        <authorList>
            <person name="Mendez C."/>
            <person name="Richter M."/>
            <person name="Ferrer M."/>
            <person name="Sanchez J."/>
        </authorList>
    </citation>
    <scope>NUCLEOTIDE SEQUENCE</scope>
</reference>